<dbReference type="InterPro" id="IPR036163">
    <property type="entry name" value="HMA_dom_sf"/>
</dbReference>
<name>A0A391NTW8_9EUKA</name>
<feature type="non-terminal residue" evidence="1">
    <location>
        <position position="1"/>
    </location>
</feature>
<evidence type="ECO:0008006" key="3">
    <source>
        <dbReference type="Google" id="ProtNLM"/>
    </source>
</evidence>
<dbReference type="SUPFAM" id="SSF55008">
    <property type="entry name" value="HMA, heavy metal-associated domain"/>
    <property type="match status" value="1"/>
</dbReference>
<dbReference type="AlphaFoldDB" id="A0A391NTW8"/>
<dbReference type="GO" id="GO:0046872">
    <property type="term" value="F:metal ion binding"/>
    <property type="evidence" value="ECO:0007669"/>
    <property type="project" value="InterPro"/>
</dbReference>
<keyword evidence="2" id="KW-1185">Reference proteome</keyword>
<evidence type="ECO:0000313" key="1">
    <source>
        <dbReference type="EMBL" id="GCA64674.1"/>
    </source>
</evidence>
<protein>
    <recommendedName>
        <fullName evidence="3">HMA domain-containing protein</fullName>
    </recommendedName>
</protein>
<accession>A0A391NTW8</accession>
<dbReference type="Proteomes" id="UP000265618">
    <property type="component" value="Unassembled WGS sequence"/>
</dbReference>
<dbReference type="OrthoDB" id="666972at2759"/>
<reference evidence="1 2" key="1">
    <citation type="journal article" date="2018" name="PLoS ONE">
        <title>The draft genome of Kipferlia bialata reveals reductive genome evolution in fornicate parasites.</title>
        <authorList>
            <person name="Tanifuji G."/>
            <person name="Takabayashi S."/>
            <person name="Kume K."/>
            <person name="Takagi M."/>
            <person name="Nakayama T."/>
            <person name="Kamikawa R."/>
            <person name="Inagaki Y."/>
            <person name="Hashimoto T."/>
        </authorList>
    </citation>
    <scope>NUCLEOTIDE SEQUENCE [LARGE SCALE GENOMIC DNA]</scope>
    <source>
        <strain evidence="1">NY0173</strain>
    </source>
</reference>
<organism evidence="1 2">
    <name type="scientific">Kipferlia bialata</name>
    <dbReference type="NCBI Taxonomy" id="797122"/>
    <lineage>
        <taxon>Eukaryota</taxon>
        <taxon>Metamonada</taxon>
        <taxon>Carpediemonas-like organisms</taxon>
        <taxon>Kipferlia</taxon>
    </lineage>
</organism>
<comment type="caution">
    <text evidence="1">The sequence shown here is derived from an EMBL/GenBank/DDBJ whole genome shotgun (WGS) entry which is preliminary data.</text>
</comment>
<dbReference type="EMBL" id="BDIP01008123">
    <property type="protein sequence ID" value="GCA64674.1"/>
    <property type="molecule type" value="Genomic_DNA"/>
</dbReference>
<gene>
    <name evidence="1" type="ORF">KIPB_015026</name>
</gene>
<sequence length="74" mass="8284">YSLRISVKGMQGEFLVNLAKESCLKVHGVTNVYVDIQNEVISIVGECQEREVVERLENFGFITKVLGRKAPADD</sequence>
<evidence type="ECO:0000313" key="2">
    <source>
        <dbReference type="Proteomes" id="UP000265618"/>
    </source>
</evidence>
<proteinExistence type="predicted"/>